<dbReference type="FunFam" id="3.90.105.20:FF:000001">
    <property type="entry name" value="60S acidic ribosomal protein P0"/>
    <property type="match status" value="1"/>
</dbReference>
<keyword evidence="5" id="KW-0067">ATP-binding</keyword>
<evidence type="ECO:0000256" key="1">
    <source>
        <dbReference type="ARBA" id="ARBA00008889"/>
    </source>
</evidence>
<evidence type="ECO:0000256" key="6">
    <source>
        <dbReference type="ARBA" id="ARBA00022980"/>
    </source>
</evidence>
<dbReference type="SUPFAM" id="SSF52540">
    <property type="entry name" value="P-loop containing nucleoside triphosphate hydrolases"/>
    <property type="match status" value="1"/>
</dbReference>
<dbReference type="GO" id="GO:0005840">
    <property type="term" value="C:ribosome"/>
    <property type="evidence" value="ECO:0007669"/>
    <property type="project" value="UniProtKB-KW"/>
</dbReference>
<feature type="region of interest" description="Disordered" evidence="9">
    <location>
        <begin position="405"/>
        <end position="447"/>
    </location>
</feature>
<evidence type="ECO:0000313" key="12">
    <source>
        <dbReference type="Proteomes" id="UP001178507"/>
    </source>
</evidence>
<feature type="compositionally biased region" description="Basic and acidic residues" evidence="9">
    <location>
        <begin position="850"/>
        <end position="859"/>
    </location>
</feature>
<dbReference type="InterPro" id="IPR043141">
    <property type="entry name" value="Ribosomal_uL10-like_sf"/>
</dbReference>
<dbReference type="InterPro" id="IPR043164">
    <property type="entry name" value="Ribosomal_uL10-like_insert_sf"/>
</dbReference>
<keyword evidence="2" id="KW-0547">Nucleotide-binding</keyword>
<dbReference type="InterPro" id="IPR021904">
    <property type="entry name" value="DUF3516"/>
</dbReference>
<dbReference type="GO" id="GO:0003676">
    <property type="term" value="F:nucleic acid binding"/>
    <property type="evidence" value="ECO:0007669"/>
    <property type="project" value="InterPro"/>
</dbReference>
<evidence type="ECO:0000256" key="3">
    <source>
        <dbReference type="ARBA" id="ARBA00022801"/>
    </source>
</evidence>
<dbReference type="InterPro" id="IPR001650">
    <property type="entry name" value="Helicase_C-like"/>
</dbReference>
<dbReference type="Pfam" id="PF00270">
    <property type="entry name" value="DEAD"/>
    <property type="match status" value="1"/>
</dbReference>
<sequence>MPVSVRRRSVVRGAGFLAFFALASSGFVLEVRQLQRRAVLLVLGGAAPAEAAIPMMEEFYQGSGSQVSRPREEIEAEQAAVQSAWDQEKSLSLDQAAQVALNSLKGAEGLLKSGDFDGVRSILVSPSVGSIGIVQSPSRAGGKAVGAWADKCSKNKSCESSLMIARGSLQQLEEWCFSKRAFYFNSADKKQVESRQQTASALKKLQEDLEEPMEFLDQGRSALEEASGPVGPERGVCETMPNKEKLAKKNAYFQKLINLCVNTPNALLVCVDNIASKQMQDIRMELRGKATVLMGKNTMIRKALAIGHEQHPEAGLDKLRNIMQGNIGFIFATTSQLFNFGMELPSPRPLRAPARARLASSLAAPPRGRSAKGGVKDLRRGTRLAPALLVLGRRFQRRRALATSDPVVVDTESAGEESTTGASEASETAREGATSEEASEAAGEAGEPAAAPWLLQYVPESKDASSDELLLNFLEALEERGVQLYRAQEEAILDIFSGCHVVLDTPTGSGKSLVAVAALFKALAEGGKAYYTSPTKALTSEKFFDLCSFFGAAKVGMATGDVSLNTQAPVVCCTAEVLASMTLRDASCAAISAVVMDEFHYFGDADRGWAWEMPLWRLSRQFRGPGLRGARFLLMSGTLGRNDRLFRTLQERSGIPVRVVSSTERPVPLRFSYSEASVAACIEDMLRSKRAPVYVVHFSQWEALQTARLLADSTVLAAWRGADGSGGARRARVEGASFGSPFGAELKRLLLCGVGVHHAGLLPCYRRLVEQLTQDGLLGLVCGTDTLGVGINVPIRSVLFTRLCKFDGEDTRTMRSREFHQIAGRAGRKGFDDRGDVVAVDPDWVVHNRELEQKKKRDPSSASRWRRPPRRNYQHWTSKTFTALQQSRPEPLKSQFKLSMAQCLALAQNSPTPRREIEDLLSAAQISRGAKRFWRRQAETYLRALGYETDAEVSAEPISNETAAPVPMDDGSLFISQTLSALQVDEGAQDPRPWAALAAAEAACGVAPALQRAAAEQRLMCPEGLEQLLFDAFGRFRSQQPWVPAQFLQPKGIAFALLSDDGAASGGFANLAERLGQRGGVAAEGALLRYLADVYRALRLGVPEEARTPGMRAMEQRLRQSVMEVDSSLISEWEALKKMEQGTAAASAASAASAARGAMVPALVSEKRRSRMELQRQAEEVRAQLEKQRGAAEAAERQRRASALGRLKAASSKLWEKTQDLWQDVLGLVWNCSLDDIREVLSQFKRESGAKAGQTSIVDWFIPSGPTGMDPSQTSFFQALNIGTKIVKGQIELVSDFKILTNGERVTASGAVLLGKLGIKPFEYKMEVKYVFQDSTVFSAAVLDMSEEMLIQKFLAGIANMAAFSREVGIPTEAGLPHAFGNALKNVAALVADIDFTFEEVEEAKKFFADPDAYAAANPGAAAAPAAGGGGGAAKKEEKKAVVEEEEEEEMDFDLFG</sequence>
<dbReference type="EMBL" id="CAUJNA010003272">
    <property type="protein sequence ID" value="CAJ1397630.1"/>
    <property type="molecule type" value="Genomic_DNA"/>
</dbReference>
<dbReference type="Gene3D" id="3.90.105.20">
    <property type="match status" value="1"/>
</dbReference>
<dbReference type="SMART" id="SM00487">
    <property type="entry name" value="DEXDc"/>
    <property type="match status" value="1"/>
</dbReference>
<dbReference type="GO" id="GO:0004386">
    <property type="term" value="F:helicase activity"/>
    <property type="evidence" value="ECO:0007669"/>
    <property type="project" value="UniProtKB-KW"/>
</dbReference>
<evidence type="ECO:0000256" key="4">
    <source>
        <dbReference type="ARBA" id="ARBA00022806"/>
    </source>
</evidence>
<evidence type="ECO:0000256" key="2">
    <source>
        <dbReference type="ARBA" id="ARBA00022741"/>
    </source>
</evidence>
<proteinExistence type="inferred from homology"/>
<organism evidence="11 12">
    <name type="scientific">Effrenium voratum</name>
    <dbReference type="NCBI Taxonomy" id="2562239"/>
    <lineage>
        <taxon>Eukaryota</taxon>
        <taxon>Sar</taxon>
        <taxon>Alveolata</taxon>
        <taxon>Dinophyceae</taxon>
        <taxon>Suessiales</taxon>
        <taxon>Symbiodiniaceae</taxon>
        <taxon>Effrenium</taxon>
    </lineage>
</organism>
<dbReference type="InterPro" id="IPR014001">
    <property type="entry name" value="Helicase_ATP-bd"/>
</dbReference>
<dbReference type="Pfam" id="PF00466">
    <property type="entry name" value="Ribosomal_L10"/>
    <property type="match status" value="1"/>
</dbReference>
<name>A0AA36J112_9DINO</name>
<dbReference type="InterPro" id="IPR050699">
    <property type="entry name" value="RNA-DNA_Helicase"/>
</dbReference>
<evidence type="ECO:0000256" key="5">
    <source>
        <dbReference type="ARBA" id="ARBA00022840"/>
    </source>
</evidence>
<feature type="coiled-coil region" evidence="8">
    <location>
        <begin position="1164"/>
        <end position="1198"/>
    </location>
</feature>
<dbReference type="PANTHER" id="PTHR12131:SF1">
    <property type="entry name" value="ATP-DEPENDENT RNA HELICASE SUPV3L1, MITOCHONDRIAL-RELATED"/>
    <property type="match status" value="1"/>
</dbReference>
<dbReference type="Pfam" id="PF12029">
    <property type="entry name" value="DUF3516"/>
    <property type="match status" value="2"/>
</dbReference>
<keyword evidence="12" id="KW-1185">Reference proteome</keyword>
<dbReference type="InterPro" id="IPR040637">
    <property type="entry name" value="Ribosomal_uL10-like_insert"/>
</dbReference>
<gene>
    <name evidence="11" type="ORF">EVOR1521_LOCUS21604</name>
</gene>
<evidence type="ECO:0000313" key="11">
    <source>
        <dbReference type="EMBL" id="CAJ1397630.1"/>
    </source>
</evidence>
<keyword evidence="3" id="KW-0378">Hydrolase</keyword>
<feature type="domain" description="Helicase ATP-binding" evidence="10">
    <location>
        <begin position="492"/>
        <end position="657"/>
    </location>
</feature>
<reference evidence="11" key="1">
    <citation type="submission" date="2023-08" db="EMBL/GenBank/DDBJ databases">
        <authorList>
            <person name="Chen Y."/>
            <person name="Shah S."/>
            <person name="Dougan E. K."/>
            <person name="Thang M."/>
            <person name="Chan C."/>
        </authorList>
    </citation>
    <scope>NUCLEOTIDE SEQUENCE</scope>
</reference>
<dbReference type="InterPro" id="IPR011545">
    <property type="entry name" value="DEAD/DEAH_box_helicase_dom"/>
</dbReference>
<dbReference type="GO" id="GO:0005524">
    <property type="term" value="F:ATP binding"/>
    <property type="evidence" value="ECO:0007669"/>
    <property type="project" value="UniProtKB-KW"/>
</dbReference>
<dbReference type="Gene3D" id="3.40.50.300">
    <property type="entry name" value="P-loop containing nucleotide triphosphate hydrolases"/>
    <property type="match status" value="2"/>
</dbReference>
<keyword evidence="6" id="KW-0689">Ribosomal protein</keyword>
<keyword evidence="4" id="KW-0347">Helicase</keyword>
<dbReference type="Gene3D" id="3.30.70.1730">
    <property type="match status" value="2"/>
</dbReference>
<feature type="region of interest" description="Disordered" evidence="9">
    <location>
        <begin position="850"/>
        <end position="869"/>
    </location>
</feature>
<keyword evidence="7" id="KW-0687">Ribonucleoprotein</keyword>
<dbReference type="PANTHER" id="PTHR12131">
    <property type="entry name" value="ATP-DEPENDENT RNA AND DNA HELICASE"/>
    <property type="match status" value="1"/>
</dbReference>
<dbReference type="Pfam" id="PF17777">
    <property type="entry name" value="RL10P_insert"/>
    <property type="match status" value="1"/>
</dbReference>
<feature type="compositionally biased region" description="Acidic residues" evidence="9">
    <location>
        <begin position="1444"/>
        <end position="1457"/>
    </location>
</feature>
<dbReference type="InterPro" id="IPR027417">
    <property type="entry name" value="P-loop_NTPase"/>
</dbReference>
<evidence type="ECO:0000256" key="8">
    <source>
        <dbReference type="SAM" id="Coils"/>
    </source>
</evidence>
<dbReference type="SMART" id="SM00490">
    <property type="entry name" value="HELICc"/>
    <property type="match status" value="1"/>
</dbReference>
<protein>
    <recommendedName>
        <fullName evidence="10">Helicase ATP-binding domain-containing protein</fullName>
    </recommendedName>
</protein>
<dbReference type="Proteomes" id="UP001178507">
    <property type="component" value="Unassembled WGS sequence"/>
</dbReference>
<feature type="region of interest" description="Disordered" evidence="9">
    <location>
        <begin position="358"/>
        <end position="377"/>
    </location>
</feature>
<comment type="caution">
    <text evidence="11">The sequence shown here is derived from an EMBL/GenBank/DDBJ whole genome shotgun (WGS) entry which is preliminary data.</text>
</comment>
<dbReference type="GO" id="GO:1990904">
    <property type="term" value="C:ribonucleoprotein complex"/>
    <property type="evidence" value="ECO:0007669"/>
    <property type="project" value="UniProtKB-KW"/>
</dbReference>
<feature type="compositionally biased region" description="Low complexity" evidence="9">
    <location>
        <begin position="358"/>
        <end position="367"/>
    </location>
</feature>
<accession>A0AA36J112</accession>
<evidence type="ECO:0000256" key="7">
    <source>
        <dbReference type="ARBA" id="ARBA00023274"/>
    </source>
</evidence>
<evidence type="ECO:0000256" key="9">
    <source>
        <dbReference type="SAM" id="MobiDB-lite"/>
    </source>
</evidence>
<dbReference type="SUPFAM" id="SSF160369">
    <property type="entry name" value="Ribosomal protein L10-like"/>
    <property type="match status" value="1"/>
</dbReference>
<feature type="compositionally biased region" description="Basic and acidic residues" evidence="9">
    <location>
        <begin position="1434"/>
        <end position="1443"/>
    </location>
</feature>
<evidence type="ECO:0000259" key="10">
    <source>
        <dbReference type="PROSITE" id="PS51192"/>
    </source>
</evidence>
<feature type="region of interest" description="Disordered" evidence="9">
    <location>
        <begin position="1420"/>
        <end position="1457"/>
    </location>
</feature>
<dbReference type="InterPro" id="IPR001790">
    <property type="entry name" value="Ribosomal_uL10"/>
</dbReference>
<comment type="similarity">
    <text evidence="1">Belongs to the universal ribosomal protein uL10 family.</text>
</comment>
<feature type="compositionally biased region" description="Low complexity" evidence="9">
    <location>
        <begin position="416"/>
        <end position="447"/>
    </location>
</feature>
<dbReference type="PROSITE" id="PS51192">
    <property type="entry name" value="HELICASE_ATP_BIND_1"/>
    <property type="match status" value="1"/>
</dbReference>
<dbReference type="Pfam" id="PF00428">
    <property type="entry name" value="Ribosomal_60s"/>
    <property type="match status" value="1"/>
</dbReference>
<dbReference type="GO" id="GO:0016787">
    <property type="term" value="F:hydrolase activity"/>
    <property type="evidence" value="ECO:0007669"/>
    <property type="project" value="UniProtKB-KW"/>
</dbReference>
<keyword evidence="8" id="KW-0175">Coiled coil</keyword>